<keyword evidence="5" id="KW-1185">Reference proteome</keyword>
<organism evidence="4 5">
    <name type="scientific">Acidovorax delafieldii 2AN</name>
    <dbReference type="NCBI Taxonomy" id="573060"/>
    <lineage>
        <taxon>Bacteria</taxon>
        <taxon>Pseudomonadati</taxon>
        <taxon>Pseudomonadota</taxon>
        <taxon>Betaproteobacteria</taxon>
        <taxon>Burkholderiales</taxon>
        <taxon>Comamonadaceae</taxon>
        <taxon>Acidovorax</taxon>
    </lineage>
</organism>
<evidence type="ECO:0000259" key="3">
    <source>
        <dbReference type="Pfam" id="PF00248"/>
    </source>
</evidence>
<dbReference type="Pfam" id="PF00248">
    <property type="entry name" value="Aldo_ket_red"/>
    <property type="match status" value="1"/>
</dbReference>
<dbReference type="PANTHER" id="PTHR43625">
    <property type="entry name" value="AFLATOXIN B1 ALDEHYDE REDUCTASE"/>
    <property type="match status" value="1"/>
</dbReference>
<name>C5T3C8_ACIDE</name>
<dbReference type="AlphaFoldDB" id="C5T3C8"/>
<dbReference type="InterPro" id="IPR050791">
    <property type="entry name" value="Aldo-Keto_reductase"/>
</dbReference>
<dbReference type="GO" id="GO:0016491">
    <property type="term" value="F:oxidoreductase activity"/>
    <property type="evidence" value="ECO:0007669"/>
    <property type="project" value="UniProtKB-KW"/>
</dbReference>
<feature type="chain" id="PRO_5002957488" evidence="2">
    <location>
        <begin position="36"/>
        <end position="384"/>
    </location>
</feature>
<dbReference type="CDD" id="cd19078">
    <property type="entry name" value="AKR_AKR13C1_2"/>
    <property type="match status" value="1"/>
</dbReference>
<dbReference type="PATRIC" id="fig|573060.9.peg.3781"/>
<evidence type="ECO:0000313" key="4">
    <source>
        <dbReference type="EMBL" id="EER61040.1"/>
    </source>
</evidence>
<reference evidence="4 5" key="1">
    <citation type="submission" date="2009-05" db="EMBL/GenBank/DDBJ databases">
        <title>The draft genome of Acidovorax delafieldii 2AN.</title>
        <authorList>
            <consortium name="US DOE Joint Genome Institute (JGI-PGF)"/>
            <person name="Lucas S."/>
            <person name="Copeland A."/>
            <person name="Lapidus A."/>
            <person name="Glavina del Rio T."/>
            <person name="Tice H."/>
            <person name="Bruce D."/>
            <person name="Goodwin L."/>
            <person name="Pitluck S."/>
            <person name="Larimer F."/>
            <person name="Land M.L."/>
            <person name="Hauser L."/>
            <person name="Shelobolina E.S."/>
            <person name="Picardal F."/>
            <person name="Roden E."/>
            <person name="Emerson D."/>
        </authorList>
    </citation>
    <scope>NUCLEOTIDE SEQUENCE [LARGE SCALE GENOMIC DNA]</scope>
    <source>
        <strain evidence="4 5">2AN</strain>
    </source>
</reference>
<evidence type="ECO:0000256" key="1">
    <source>
        <dbReference type="ARBA" id="ARBA00023002"/>
    </source>
</evidence>
<feature type="domain" description="NADP-dependent oxidoreductase" evidence="3">
    <location>
        <begin position="82"/>
        <end position="352"/>
    </location>
</feature>
<evidence type="ECO:0000313" key="5">
    <source>
        <dbReference type="Proteomes" id="UP000003856"/>
    </source>
</evidence>
<dbReference type="InterPro" id="IPR036812">
    <property type="entry name" value="NAD(P)_OxRdtase_dom_sf"/>
</dbReference>
<dbReference type="GO" id="GO:0005737">
    <property type="term" value="C:cytoplasm"/>
    <property type="evidence" value="ECO:0007669"/>
    <property type="project" value="TreeGrafter"/>
</dbReference>
<protein>
    <submittedName>
        <fullName evidence="4">Aldo/keto reductase</fullName>
    </submittedName>
</protein>
<proteinExistence type="predicted"/>
<dbReference type="SUPFAM" id="SSF51430">
    <property type="entry name" value="NAD(P)-linked oxidoreductase"/>
    <property type="match status" value="1"/>
</dbReference>
<accession>C5T3C8</accession>
<dbReference type="EMBL" id="ACQT01000029">
    <property type="protein sequence ID" value="EER61040.1"/>
    <property type="molecule type" value="Genomic_DNA"/>
</dbReference>
<keyword evidence="2" id="KW-0732">Signal</keyword>
<comment type="caution">
    <text evidence="4">The sequence shown here is derived from an EMBL/GenBank/DDBJ whole genome shotgun (WGS) entry which is preliminary data.</text>
</comment>
<dbReference type="Gene3D" id="3.20.20.100">
    <property type="entry name" value="NADP-dependent oxidoreductase domain"/>
    <property type="match status" value="1"/>
</dbReference>
<sequence length="384" mass="41994">MNDSNDNNAGINMPRRGFIGGVGLTAMAAALPSMAATERTNDSSSTVKTPAPGLRRLGGLEVSEVGLGCMGGSGYYYPFPGKARMISVIRDAVERGVTFFDTAETYGPFTNEEVVGEALQPMRQKVVIATKFGFSYNGTERTGLDSRPANIRRAVEGSLRRLRTDYIDLLYQHRVDPKVPIEDVAGTVKDLIAEGKVKHFGMSEPGPRTLRRAHAVQPVAAVQNEYSLLERSPEKNEILAICEELGIGFVPWGPVARGFLIGRFGEGTVFAKEDNRAGVPFFFPDAMKQNLAVYDLAHRWAQRKGVTPGQLSLAWLLAQKPWIVPIPGTTDPWHLAENLGAVNARFTPDELLQFRRELEAIRIVGERAAPGTLAMSDVEAPEKK</sequence>
<dbReference type="InterPro" id="IPR023210">
    <property type="entry name" value="NADP_OxRdtase_dom"/>
</dbReference>
<dbReference type="Proteomes" id="UP000003856">
    <property type="component" value="Unassembled WGS sequence"/>
</dbReference>
<dbReference type="OrthoDB" id="5488419at2"/>
<keyword evidence="1" id="KW-0560">Oxidoreductase</keyword>
<dbReference type="PANTHER" id="PTHR43625:SF77">
    <property type="entry name" value="ALDO-KETO REDUCTASE"/>
    <property type="match status" value="1"/>
</dbReference>
<dbReference type="InterPro" id="IPR006311">
    <property type="entry name" value="TAT_signal"/>
</dbReference>
<dbReference type="PROSITE" id="PS51318">
    <property type="entry name" value="TAT"/>
    <property type="match status" value="1"/>
</dbReference>
<gene>
    <name evidence="4" type="ORF">AcdelDRAFT_1408</name>
</gene>
<dbReference type="RefSeq" id="WP_005794880.1">
    <property type="nucleotide sequence ID" value="NZ_ACQT01000029.1"/>
</dbReference>
<evidence type="ECO:0000256" key="2">
    <source>
        <dbReference type="SAM" id="SignalP"/>
    </source>
</evidence>
<feature type="signal peptide" evidence="2">
    <location>
        <begin position="1"/>
        <end position="35"/>
    </location>
</feature>